<keyword evidence="1" id="KW-0853">WD repeat</keyword>
<evidence type="ECO:0000259" key="3">
    <source>
        <dbReference type="Pfam" id="PF12234"/>
    </source>
</evidence>
<dbReference type="SMART" id="SM00320">
    <property type="entry name" value="WD40"/>
    <property type="match status" value="10"/>
</dbReference>
<evidence type="ECO:0000313" key="5">
    <source>
        <dbReference type="Proteomes" id="UP000054843"/>
    </source>
</evidence>
<dbReference type="GO" id="GO:0007035">
    <property type="term" value="P:vacuolar acidification"/>
    <property type="evidence" value="ECO:0007669"/>
    <property type="project" value="TreeGrafter"/>
</dbReference>
<feature type="region of interest" description="Disordered" evidence="2">
    <location>
        <begin position="1306"/>
        <end position="1325"/>
    </location>
</feature>
<dbReference type="PANTHER" id="PTHR13950:SF9">
    <property type="entry name" value="RABCONNECTIN-3A"/>
    <property type="match status" value="1"/>
</dbReference>
<dbReference type="Pfam" id="PF00400">
    <property type="entry name" value="WD40"/>
    <property type="match status" value="3"/>
</dbReference>
<name>A0A0V1MVT2_9BILA</name>
<dbReference type="InterPro" id="IPR022033">
    <property type="entry name" value="Rav1p_C"/>
</dbReference>
<proteinExistence type="predicted"/>
<dbReference type="InterPro" id="IPR015943">
    <property type="entry name" value="WD40/YVTN_repeat-like_dom_sf"/>
</dbReference>
<dbReference type="InterPro" id="IPR052208">
    <property type="entry name" value="DmX-like/RAVE_component"/>
</dbReference>
<dbReference type="OrthoDB" id="342131at2759"/>
<feature type="repeat" description="WD" evidence="1">
    <location>
        <begin position="2881"/>
        <end position="2922"/>
    </location>
</feature>
<organism evidence="4 5">
    <name type="scientific">Trichinella papuae</name>
    <dbReference type="NCBI Taxonomy" id="268474"/>
    <lineage>
        <taxon>Eukaryota</taxon>
        <taxon>Metazoa</taxon>
        <taxon>Ecdysozoa</taxon>
        <taxon>Nematoda</taxon>
        <taxon>Enoplea</taxon>
        <taxon>Dorylaimia</taxon>
        <taxon>Trichinellida</taxon>
        <taxon>Trichinellidae</taxon>
        <taxon>Trichinella</taxon>
    </lineage>
</organism>
<feature type="region of interest" description="Disordered" evidence="2">
    <location>
        <begin position="1992"/>
        <end position="2030"/>
    </location>
</feature>
<dbReference type="PANTHER" id="PTHR13950">
    <property type="entry name" value="RABCONNECTIN-RELATED"/>
    <property type="match status" value="1"/>
</dbReference>
<dbReference type="SUPFAM" id="SSF50978">
    <property type="entry name" value="WD40 repeat-like"/>
    <property type="match status" value="2"/>
</dbReference>
<sequence>MSVHQIITGALNKGESVFSVGVIEGISFTACAVGCDIVILDGEFQRVQIIPGSSTGFVQVTAIACCQESGKIAAAYYDFIRIYKPFRVSDSDVRRPENGLNYQWFETFSFPFNSFVTCLSWNLDGLRLLVSSENELQMLQHPIVNDPCNLADSNVNFGGIKFGLETELDSVAVVTKPWKCIWCSKINSPLRQVKFSPDSALFATCGKDDRVIRVWFLDSTETKNDNGEKLVYNYVCLQHPKPVVGFEWRKSGRYMLRGFVANVLISWCQDHISRIWCETTSIADADLGQPLKAADTTTPNQLDDRQDGRDVRWKILQRFKHLKKKKKAKLDSSLVNNSVHPLGFSNEFFCTSTDELGAGVHFHLSASINPKTGKQASKLLLLLLIFANLDCLLVPSMDSFFQDSTMTVHWLNNKELVFCRGAEKVLAEAVHFENLTTGRLSLTVDQKIPHSESKGDSLVLIWTSPVQLVFRVPFYLRQNIIGLICCFERKDYVDVKLDLLFREWQHSFDVLFAIHPLDGSLLVWTVDYLDNVTRQAQVNFASRLPGVFPLTDAASLHHNLAVLNSPGSSPLIASGSTSKSSSSSNCKFNSDFLVDQEQHLSVYLLTTHHNGTLNLWHLNLDEKSNYSHILSITHKSRMCGHRFIVKSVACHPILPLFLTTSHHNVRRKKFVEEQNSKKHSITNSDVQLFNSELILWYVEPVGPLKRSGGVLELSRINSSELSAFSSIAWIPSVLPSSTLGQACNSVSCCFIASDGQCLRIYQAVLDARALLSDMKFAKQPSMRNNLCENLNARRRFSTDLPMLNIVSTQSTARPGCIIELDMIADASHEWRHVQLMHVFHEEIMLANNDGSPSQSELLDRSDATAFHDRFYLVLLERRKVPQGSTTFIIHMWLIGLYVHSDEATLDDIEGHGFQHGDVSSKLHIYSKKVCSQVLPLPDGVKVVDCSPSVGHLSSASLYPSCRAPYLLVTACSDRKFRFWKCNVDKNYSNNNNNNNTPVAMSKSSRYTWLEWKMANSKGGLSEIETEGAALRVSCAYSGRIACAYDPEIPMVSAADANVETVNVNVAVYECESTGGIEWIEENLIQLKNIRIQRIAYVPSDADAFSLWWEQSPDWQPNLLEKRQNSVMLRITSAANISTLTKNTVKGCYVEGGSNEFRCRDMVRLAWVSAEDGSHILTIGVGSSIFLYAPVAEDVAQHYVAMMKEPEQGNQKRRGLFRRASTIATRAKHMVRWICLRRVELESADGLPPMPRMLSWVRHGIMVVGLDTEMRIYSQWNMTGTCVSDGLVTSKSTAVFPTAMSALDLMRKTDSGSKKRREAREAHSSKEKVAEQWSERFLRLVSFEGLFEAARVATPLLPQYHPRQLIELMKAGQTSMVHAILLHVLNQIRKYDVPKVRRCGPALSELNHDLDSDDTGKAISRRPSLCAPEFGLLGDDGSAEYVELDFISPLPLYSLLRFNLNLFNVKNTNNTTTTTNNNNNNNSSLLLADSTITVRNDYDTLLDDDLLKFKIESDPLDDDPNPTDNSSTGKEVASGVENSNTFGSEEAALLSSMLTHIHLPGLSSLDQLYLLAIADTISSIKPGSFEQLNFTTKFFNSAFNPRTVVLNQTNTTGLSTEAVDECGLRYLMSVRHFEYLLRCLPLPQRAALRANGLPSANLIWALHSESENELFNSLSCVQRNEANWSDLRSLGVGWWLKSLQSLRLCFEKIAKAAFQARNDPMDAALFYLAMKKKNVLMHLFKTVRDVKMTEFLSHDFTDAKWKKAALKNAFVLMSKQRFEHAVGWFLLGDSLNDAVKVCLANMNDLQLALVIIRLYEGDSELARQLIRRVLCEQVLQCEEELFEKTDEQSRGDDLALSLLDSSGSDPFQRSIALWLMGEPALAASTLLSSSAEPCLRGDPLAADYSSSDVFNFYVYIRAHPLVLRRRLADQGIHFDHAGKFQQAARRMVSRVSASERMLFFKTAFVHLQGGCPLLALEVLCKLPDCDHQIDDDNDDATDEVKQQNNNSNDTNTTNTTVTANNNNNNNNNRENENQSLDQVWQFGDQADYLLNRRDDVDDELKFDWNDENNSNLVEEEDEQVVLETKQTSSNGEPVTDMFAQTLKFIACMKMLTEELANLISGFELDIGQMRDQLYKWLENEVDVLKLICDYKVNVNQCGSPPLPVVEVTFGQGSPSQLHEAIHHDRAELAERWQRTIKRHRWLVAHQQVLRTLAYFCSLHCSRSPGLAASRMELLLLIQELTQNLSRSKLTVRMPQFASFPLMSAALGSVKSAIALPLRYILSQTSDILITLSELQNPPAFQQPVQEIHLLYNLCQCLSSSIFCSLCDLGEIINSKDEFLTESNSYLQRNIFRRNSAYQQSPIQVTSKPSQWPGIDLSSSFLTTDRDEDVPNLLILLVETWTSIYLSLFAYCMYAYDSRWLYRLMAHPVNESLFATVFGGSGERQLLVDALNPTIQNSYCSSGSSDGSYSKNDNEGTVEQLDSAKLRAKFHYKVFGKSASNPNQATTSHRLVSSRLEWVQPKKSIIAYYTSKPPLLMEEEEQFGYDSDDSEQDSESESDDDTDESINQSPSAEESKEHSNPNSYSWQIIRLALVRQATHRVRQFLAVAGIDCSELGSTSPLVYSCLKMLNCWANILTSQLNNFPGGCPDHFLPSSDLNDITGGPALHKYRTILEPQNTPFRGSSRSVLPVRRLWLYLVRQEHLMDVFIRYIFTPKKPTSVISVFLFLFYFVDESNGVSPDVNILPEAFKVVQREHDPINAFVIHPNRFGLVAVSSGRELQEMDVSALFSPTIDWIQEQTDLDLAMAGMKKNPLIDNDDYLLITPQERRDGTLVTGRGTTYLTPFIVDRSRYALRKAIANESVARLERYFGESLPPVVLLPSLCKRHVPGVRRLEAHPTLPFYLSGANDGSVRLWEWGVGQPLYTPRVGGRFGKVTQTRFCAQGNKFGISDSDGFMCLWQIDNNLTLRKPFINMKCHSKICNDFVFLGQSSSLLATAGQGSVDGAISLWDTLLPPNRYNVHTWNCHADVTNCLLHVPNQQTLLCGGKHGDLHVWDVRQRQLRLTVKIFDSSGVRSLAMDPTFTFFAAGSTDGDIKVYNLNPNPQLVFHFPHEHSNRSTFSLRQVGSANQIHGVQMMYIDQQQRLYSCGADCSFKLRVLPPIF</sequence>
<dbReference type="Proteomes" id="UP000054843">
    <property type="component" value="Unassembled WGS sequence"/>
</dbReference>
<accession>A0A0V1MVT2</accession>
<comment type="caution">
    <text evidence="4">The sequence shown here is derived from an EMBL/GenBank/DDBJ whole genome shotgun (WGS) entry which is preliminary data.</text>
</comment>
<dbReference type="InterPro" id="IPR036322">
    <property type="entry name" value="WD40_repeat_dom_sf"/>
</dbReference>
<dbReference type="InterPro" id="IPR001680">
    <property type="entry name" value="WD40_rpt"/>
</dbReference>
<feature type="domain" description="RAVE complex protein Rav1 C-terminal" evidence="3">
    <location>
        <begin position="1612"/>
        <end position="1834"/>
    </location>
</feature>
<protein>
    <submittedName>
        <fullName evidence="4">DmX-like protein 2</fullName>
    </submittedName>
</protein>
<evidence type="ECO:0000256" key="2">
    <source>
        <dbReference type="SAM" id="MobiDB-lite"/>
    </source>
</evidence>
<gene>
    <name evidence="4" type="primary">DMXL2</name>
    <name evidence="4" type="ORF">T10_10957</name>
</gene>
<reference evidence="4 5" key="1">
    <citation type="submission" date="2015-01" db="EMBL/GenBank/DDBJ databases">
        <title>Evolution of Trichinella species and genotypes.</title>
        <authorList>
            <person name="Korhonen P.K."/>
            <person name="Edoardo P."/>
            <person name="Giuseppe L.R."/>
            <person name="Gasser R.B."/>
        </authorList>
    </citation>
    <scope>NUCLEOTIDE SEQUENCE [LARGE SCALE GENOMIC DNA]</scope>
    <source>
        <strain evidence="4">ISS1980</strain>
    </source>
</reference>
<evidence type="ECO:0000313" key="4">
    <source>
        <dbReference type="EMBL" id="KRZ75692.1"/>
    </source>
</evidence>
<dbReference type="GO" id="GO:0043291">
    <property type="term" value="C:RAVE complex"/>
    <property type="evidence" value="ECO:0007669"/>
    <property type="project" value="TreeGrafter"/>
</dbReference>
<evidence type="ECO:0000256" key="1">
    <source>
        <dbReference type="PROSITE-ProRule" id="PRU00221"/>
    </source>
</evidence>
<keyword evidence="5" id="KW-1185">Reference proteome</keyword>
<dbReference type="EMBL" id="JYDO01000036">
    <property type="protein sequence ID" value="KRZ75692.1"/>
    <property type="molecule type" value="Genomic_DNA"/>
</dbReference>
<dbReference type="Gene3D" id="2.130.10.10">
    <property type="entry name" value="YVTN repeat-like/Quinoprotein amine dehydrogenase"/>
    <property type="match status" value="2"/>
</dbReference>
<feature type="region of interest" description="Disordered" evidence="2">
    <location>
        <begin position="2540"/>
        <end position="2579"/>
    </location>
</feature>
<feature type="region of interest" description="Disordered" evidence="2">
    <location>
        <begin position="1512"/>
        <end position="1536"/>
    </location>
</feature>
<feature type="compositionally biased region" description="Low complexity" evidence="2">
    <location>
        <begin position="2003"/>
        <end position="2027"/>
    </location>
</feature>
<dbReference type="PROSITE" id="PS50082">
    <property type="entry name" value="WD_REPEATS_2"/>
    <property type="match status" value="1"/>
</dbReference>
<dbReference type="Pfam" id="PF12234">
    <property type="entry name" value="Rav1p_C"/>
    <property type="match status" value="1"/>
</dbReference>
<feature type="compositionally biased region" description="Acidic residues" evidence="2">
    <location>
        <begin position="2540"/>
        <end position="2562"/>
    </location>
</feature>
<dbReference type="STRING" id="268474.A0A0V1MVT2"/>